<sequence length="38" mass="4210">MSKSNNDPLAEYNSAKDDLQGAIDKGQARRTIDMKKKA</sequence>
<reference evidence="2 3" key="1">
    <citation type="journal article" date="2012" name="Genome Biol.">
        <title>Genome and low-iron response of an oceanic diatom adapted to chronic iron limitation.</title>
        <authorList>
            <person name="Lommer M."/>
            <person name="Specht M."/>
            <person name="Roy A.S."/>
            <person name="Kraemer L."/>
            <person name="Andreson R."/>
            <person name="Gutowska M.A."/>
            <person name="Wolf J."/>
            <person name="Bergner S.V."/>
            <person name="Schilhabel M.B."/>
            <person name="Klostermeier U.C."/>
            <person name="Beiko R.G."/>
            <person name="Rosenstiel P."/>
            <person name="Hippler M."/>
            <person name="Laroche J."/>
        </authorList>
    </citation>
    <scope>NUCLEOTIDE SEQUENCE [LARGE SCALE GENOMIC DNA]</scope>
    <source>
        <strain evidence="2 3">CCMP1005</strain>
    </source>
</reference>
<gene>
    <name evidence="2" type="ORF">THAOC_37153</name>
</gene>
<dbReference type="AlphaFoldDB" id="K0QZ46"/>
<keyword evidence="3" id="KW-1185">Reference proteome</keyword>
<comment type="caution">
    <text evidence="2">The sequence shown here is derived from an EMBL/GenBank/DDBJ whole genome shotgun (WGS) entry which is preliminary data.</text>
</comment>
<evidence type="ECO:0000313" key="3">
    <source>
        <dbReference type="Proteomes" id="UP000266841"/>
    </source>
</evidence>
<feature type="region of interest" description="Disordered" evidence="1">
    <location>
        <begin position="1"/>
        <end position="38"/>
    </location>
</feature>
<proteinExistence type="predicted"/>
<name>K0QZ46_THAOC</name>
<feature type="compositionally biased region" description="Basic and acidic residues" evidence="1">
    <location>
        <begin position="26"/>
        <end position="38"/>
    </location>
</feature>
<dbReference type="Proteomes" id="UP000266841">
    <property type="component" value="Unassembled WGS sequence"/>
</dbReference>
<feature type="non-terminal residue" evidence="2">
    <location>
        <position position="38"/>
    </location>
</feature>
<dbReference type="EMBL" id="AGNL01049852">
    <property type="protein sequence ID" value="EJK44315.1"/>
    <property type="molecule type" value="Genomic_DNA"/>
</dbReference>
<evidence type="ECO:0000256" key="1">
    <source>
        <dbReference type="SAM" id="MobiDB-lite"/>
    </source>
</evidence>
<evidence type="ECO:0000313" key="2">
    <source>
        <dbReference type="EMBL" id="EJK44315.1"/>
    </source>
</evidence>
<accession>K0QZ46</accession>
<protein>
    <submittedName>
        <fullName evidence="2">Uncharacterized protein</fullName>
    </submittedName>
</protein>
<organism evidence="2 3">
    <name type="scientific">Thalassiosira oceanica</name>
    <name type="common">Marine diatom</name>
    <dbReference type="NCBI Taxonomy" id="159749"/>
    <lineage>
        <taxon>Eukaryota</taxon>
        <taxon>Sar</taxon>
        <taxon>Stramenopiles</taxon>
        <taxon>Ochrophyta</taxon>
        <taxon>Bacillariophyta</taxon>
        <taxon>Coscinodiscophyceae</taxon>
        <taxon>Thalassiosirophycidae</taxon>
        <taxon>Thalassiosirales</taxon>
        <taxon>Thalassiosiraceae</taxon>
        <taxon>Thalassiosira</taxon>
    </lineage>
</organism>